<dbReference type="Gene3D" id="3.20.20.140">
    <property type="entry name" value="Metal-dependent hydrolases"/>
    <property type="match status" value="1"/>
</dbReference>
<accession>A0A1Y5EF91</accession>
<evidence type="ECO:0000256" key="1">
    <source>
        <dbReference type="SAM" id="SignalP"/>
    </source>
</evidence>
<reference evidence="3" key="1">
    <citation type="journal article" date="2017" name="Proc. Natl. Acad. Sci. U.S.A.">
        <title>Simulation of Deepwater Horizon oil plume reveals substrate specialization within a complex community of hydrocarbon degraders.</title>
        <authorList>
            <person name="Hu P."/>
            <person name="Dubinsky E.A."/>
            <person name="Probst A.J."/>
            <person name="Wang J."/>
            <person name="Sieber C.M.K."/>
            <person name="Tom L.M."/>
            <person name="Gardinali P."/>
            <person name="Banfield J.F."/>
            <person name="Atlas R.M."/>
            <person name="Andersen G.L."/>
        </authorList>
    </citation>
    <scope>NUCLEOTIDE SEQUENCE [LARGE SCALE GENOMIC DNA]</scope>
</reference>
<dbReference type="Pfam" id="PF12228">
    <property type="entry name" value="DUF3604"/>
    <property type="match status" value="1"/>
</dbReference>
<dbReference type="AlphaFoldDB" id="A0A1Y5EF91"/>
<keyword evidence="1" id="KW-0732">Signal</keyword>
<dbReference type="Proteomes" id="UP000243053">
    <property type="component" value="Unassembled WGS sequence"/>
</dbReference>
<evidence type="ECO:0008006" key="4">
    <source>
        <dbReference type="Google" id="ProtNLM"/>
    </source>
</evidence>
<dbReference type="InterPro" id="IPR022028">
    <property type="entry name" value="DUF3604"/>
</dbReference>
<feature type="chain" id="PRO_5012983494" description="DUF3604 domain-containing protein" evidence="1">
    <location>
        <begin position="20"/>
        <end position="604"/>
    </location>
</feature>
<comment type="caution">
    <text evidence="2">The sequence shown here is derived from an EMBL/GenBank/DDBJ whole genome shotgun (WGS) entry which is preliminary data.</text>
</comment>
<gene>
    <name evidence="2" type="ORF">A9Q75_07795</name>
</gene>
<name>A0A1Y5EF91_COLPS</name>
<proteinExistence type="predicted"/>
<sequence length="604" mass="66456">MKLSTVTLAVSLLCSQGNAGETQLLWGDTHLHTNLSPDAFIKGNTTATPDDSFNFAKGAPVIDANSRAKITIDTPLDFLVVTDHAEYVGIPKMIWGGDERLMKTKEGKRFAKMIKDGRGTQVFVDLLGTVNANKPYEALNSNEIRKSVWSDSVAAAERHNDPGKFTAFIGWEWSSIPQGQNLHRIVFTPQGGDVANKFIPFSAFDSDIETDFWNWLDKTSKETGADFVAIPHNGNISNGLMFPLTDRAGNPITKKYAKQRMRWEQVIEMTQIKGDSETHPVLSPDDEFADFETFAHLLKTDDSAIADRGKAPVGSYTRSGLKRGLELENKIGVNPFKYGMIGATDSHAGYSSAEENNFWGKFSQDSIPDNKKDIDLLPGIYGWDMSASGLSAVWAKENTRQSITDAFKRREVYGTSGPRIGLRFFGGFNFKQADANAKDISTIGYKQGVPMGGDLTVAPNGKAPSFLLHAVKDPKDANLDRVQIVKGWLDAQGNSQEKVFDVVWSNNRKVGSNGKLPPVGNTVDLKTGLYTNSIGASQLSTVWKDPEFDVSQKAFYYARVLQIPTPRNSTYDAIALGIAPKETGHSVLIQERAYSSPIWYTPSK</sequence>
<evidence type="ECO:0000313" key="3">
    <source>
        <dbReference type="Proteomes" id="UP000243053"/>
    </source>
</evidence>
<dbReference type="EMBL" id="MAAF01000047">
    <property type="protein sequence ID" value="OUR81341.1"/>
    <property type="molecule type" value="Genomic_DNA"/>
</dbReference>
<organism evidence="2 3">
    <name type="scientific">Colwellia psychrerythraea</name>
    <name type="common">Vibrio psychroerythus</name>
    <dbReference type="NCBI Taxonomy" id="28229"/>
    <lineage>
        <taxon>Bacteria</taxon>
        <taxon>Pseudomonadati</taxon>
        <taxon>Pseudomonadota</taxon>
        <taxon>Gammaproteobacteria</taxon>
        <taxon>Alteromonadales</taxon>
        <taxon>Colwelliaceae</taxon>
        <taxon>Colwellia</taxon>
    </lineage>
</organism>
<protein>
    <recommendedName>
        <fullName evidence="4">DUF3604 domain-containing protein</fullName>
    </recommendedName>
</protein>
<evidence type="ECO:0000313" key="2">
    <source>
        <dbReference type="EMBL" id="OUR81341.1"/>
    </source>
</evidence>
<feature type="signal peptide" evidence="1">
    <location>
        <begin position="1"/>
        <end position="19"/>
    </location>
</feature>